<dbReference type="GO" id="GO:0016757">
    <property type="term" value="F:glycosyltransferase activity"/>
    <property type="evidence" value="ECO:0007669"/>
    <property type="project" value="UniProtKB-KW"/>
</dbReference>
<evidence type="ECO:0000256" key="3">
    <source>
        <dbReference type="ARBA" id="ARBA00022679"/>
    </source>
</evidence>
<dbReference type="AlphaFoldDB" id="A0A5C7AWT3"/>
<dbReference type="InterPro" id="IPR029044">
    <property type="entry name" value="Nucleotide-diphossugar_trans"/>
</dbReference>
<evidence type="ECO:0000259" key="4">
    <source>
        <dbReference type="Pfam" id="PF00535"/>
    </source>
</evidence>
<reference evidence="6" key="1">
    <citation type="submission" date="2019-08" db="EMBL/GenBank/DDBJ databases">
        <title>Seonamhaeicola sediminis sp. nov., isolated from marine sediment.</title>
        <authorList>
            <person name="Cao W.R."/>
        </authorList>
    </citation>
    <scope>NUCLEOTIDE SEQUENCE [LARGE SCALE GENOMIC DNA]</scope>
    <source>
        <strain evidence="6">Gy8</strain>
    </source>
</reference>
<dbReference type="EMBL" id="VOSC01000019">
    <property type="protein sequence ID" value="TXE12039.1"/>
    <property type="molecule type" value="Genomic_DNA"/>
</dbReference>
<keyword evidence="6" id="KW-1185">Reference proteome</keyword>
<dbReference type="Pfam" id="PF00535">
    <property type="entry name" value="Glycos_transf_2"/>
    <property type="match status" value="1"/>
</dbReference>
<dbReference type="InterPro" id="IPR050834">
    <property type="entry name" value="Glycosyltransf_2"/>
</dbReference>
<evidence type="ECO:0000313" key="5">
    <source>
        <dbReference type="EMBL" id="TXE12039.1"/>
    </source>
</evidence>
<dbReference type="PANTHER" id="PTHR43685">
    <property type="entry name" value="GLYCOSYLTRANSFERASE"/>
    <property type="match status" value="1"/>
</dbReference>
<dbReference type="CDD" id="cd00761">
    <property type="entry name" value="Glyco_tranf_GTA_type"/>
    <property type="match status" value="1"/>
</dbReference>
<keyword evidence="2" id="KW-0328">Glycosyltransferase</keyword>
<evidence type="ECO:0000256" key="1">
    <source>
        <dbReference type="ARBA" id="ARBA00006739"/>
    </source>
</evidence>
<evidence type="ECO:0000256" key="2">
    <source>
        <dbReference type="ARBA" id="ARBA00022676"/>
    </source>
</evidence>
<protein>
    <submittedName>
        <fullName evidence="5">Glycosyltransferase</fullName>
    </submittedName>
</protein>
<dbReference type="InterPro" id="IPR001173">
    <property type="entry name" value="Glyco_trans_2-like"/>
</dbReference>
<name>A0A5C7AWT3_9FLAO</name>
<dbReference type="PANTHER" id="PTHR43685:SF5">
    <property type="entry name" value="GLYCOSYLTRANSFERASE EPSE-RELATED"/>
    <property type="match status" value="1"/>
</dbReference>
<evidence type="ECO:0000313" key="6">
    <source>
        <dbReference type="Proteomes" id="UP000321790"/>
    </source>
</evidence>
<dbReference type="RefSeq" id="WP_147134197.1">
    <property type="nucleotide sequence ID" value="NZ_VOSC01000019.1"/>
</dbReference>
<comment type="similarity">
    <text evidence="1">Belongs to the glycosyltransferase 2 family.</text>
</comment>
<feature type="domain" description="Glycosyltransferase 2-like" evidence="4">
    <location>
        <begin position="8"/>
        <end position="134"/>
    </location>
</feature>
<dbReference type="OrthoDB" id="9815829at2"/>
<accession>A0A5C7AWT3</accession>
<gene>
    <name evidence="5" type="ORF">FUA26_08225</name>
</gene>
<dbReference type="SUPFAM" id="SSF53448">
    <property type="entry name" value="Nucleotide-diphospho-sugar transferases"/>
    <property type="match status" value="1"/>
</dbReference>
<sequence>MEKRPMISVIMPVYNCEMYVEESINSILNQTFEDFELIIIDDCSTDKTKDIIKRLDDNRIIFIEKTKNTGYTNSLNHALQLVKGKYIARMDGDDISFLDRFQAQVDFLESNEDVVACGTIFKYLNSDTVINLPELDADIKLAMLNGNSMAHPSIMIRSAVIKKHNIQYNKEREPAEDYDLWVELMAFGKLHNLQKVYLDYRKHTSQVSVVRRKQQNESAIKTRIKLLKYVYKNMPQYHEENLIEIYRQEQRSFAEVKQYLDFKREFFSKNNGFFKKEGLLVYFDNVEKKLLKNYLLKRSHFSFKTLFEYLKLRNMVSYRSTFKESLKLVIKSFMLYKYRICF</sequence>
<proteinExistence type="inferred from homology"/>
<dbReference type="Proteomes" id="UP000321790">
    <property type="component" value="Unassembled WGS sequence"/>
</dbReference>
<dbReference type="Gene3D" id="3.90.550.10">
    <property type="entry name" value="Spore Coat Polysaccharide Biosynthesis Protein SpsA, Chain A"/>
    <property type="match status" value="1"/>
</dbReference>
<organism evidence="5 6">
    <name type="scientific">Seonamhaeicola algicola</name>
    <dbReference type="NCBI Taxonomy" id="1719036"/>
    <lineage>
        <taxon>Bacteria</taxon>
        <taxon>Pseudomonadati</taxon>
        <taxon>Bacteroidota</taxon>
        <taxon>Flavobacteriia</taxon>
        <taxon>Flavobacteriales</taxon>
        <taxon>Flavobacteriaceae</taxon>
    </lineage>
</organism>
<comment type="caution">
    <text evidence="5">The sequence shown here is derived from an EMBL/GenBank/DDBJ whole genome shotgun (WGS) entry which is preliminary data.</text>
</comment>
<keyword evidence="3 5" id="KW-0808">Transferase</keyword>